<accession>A0A8H4EY64</accession>
<proteinExistence type="predicted"/>
<dbReference type="AlphaFoldDB" id="A0A8H4EY64"/>
<protein>
    <submittedName>
        <fullName evidence="4">WD40-repeat-containing domain protein</fullName>
    </submittedName>
</protein>
<dbReference type="GO" id="GO:0000127">
    <property type="term" value="C:transcription factor TFIIIC complex"/>
    <property type="evidence" value="ECO:0007669"/>
    <property type="project" value="TreeGrafter"/>
</dbReference>
<reference evidence="4 5" key="1">
    <citation type="submission" date="2019-09" db="EMBL/GenBank/DDBJ databases">
        <authorList>
            <consortium name="DOE Joint Genome Institute"/>
            <person name="Mondo S.J."/>
            <person name="Navarro-Mendoza M.I."/>
            <person name="Perez-Arques C."/>
            <person name="Panchal S."/>
            <person name="Nicolas F.E."/>
            <person name="Ganguly P."/>
            <person name="Pangilinan J."/>
            <person name="Grigoriev I."/>
            <person name="Heitman J."/>
            <person name="Sanya K."/>
            <person name="Garre V."/>
        </authorList>
    </citation>
    <scope>NUCLEOTIDE SEQUENCE [LARGE SCALE GENOMIC DNA]</scope>
    <source>
        <strain evidence="4 5">MU402</strain>
    </source>
</reference>
<organism evidence="4 5">
    <name type="scientific">Mucor circinelloides f. lusitanicus</name>
    <name type="common">Mucor racemosus var. lusitanicus</name>
    <dbReference type="NCBI Taxonomy" id="29924"/>
    <lineage>
        <taxon>Eukaryota</taxon>
        <taxon>Fungi</taxon>
        <taxon>Fungi incertae sedis</taxon>
        <taxon>Mucoromycota</taxon>
        <taxon>Mucoromycotina</taxon>
        <taxon>Mucoromycetes</taxon>
        <taxon>Mucorales</taxon>
        <taxon>Mucorineae</taxon>
        <taxon>Mucoraceae</taxon>
        <taxon>Mucor</taxon>
    </lineage>
</organism>
<keyword evidence="3" id="KW-0539">Nucleus</keyword>
<evidence type="ECO:0000256" key="3">
    <source>
        <dbReference type="ARBA" id="ARBA00023242"/>
    </source>
</evidence>
<dbReference type="GO" id="GO:0006383">
    <property type="term" value="P:transcription by RNA polymerase III"/>
    <property type="evidence" value="ECO:0007669"/>
    <property type="project" value="TreeGrafter"/>
</dbReference>
<dbReference type="SMART" id="SM00320">
    <property type="entry name" value="WD40"/>
    <property type="match status" value="3"/>
</dbReference>
<evidence type="ECO:0000313" key="4">
    <source>
        <dbReference type="EMBL" id="KAF1798886.1"/>
    </source>
</evidence>
<dbReference type="InterPro" id="IPR036322">
    <property type="entry name" value="WD40_repeat_dom_sf"/>
</dbReference>
<evidence type="ECO:0000256" key="1">
    <source>
        <dbReference type="ARBA" id="ARBA00004123"/>
    </source>
</evidence>
<comment type="caution">
    <text evidence="4">The sequence shown here is derived from an EMBL/GenBank/DDBJ whole genome shotgun (WGS) entry which is preliminary data.</text>
</comment>
<evidence type="ECO:0000313" key="5">
    <source>
        <dbReference type="Proteomes" id="UP000469890"/>
    </source>
</evidence>
<name>A0A8H4EY64_MUCCL</name>
<dbReference type="InterPro" id="IPR001680">
    <property type="entry name" value="WD40_rpt"/>
</dbReference>
<comment type="subcellular location">
    <subcellularLocation>
        <location evidence="1">Nucleus</location>
    </subcellularLocation>
</comment>
<dbReference type="PANTHER" id="PTHR15052:SF2">
    <property type="entry name" value="GENERAL TRANSCRIPTION FACTOR 3C POLYPEPTIDE 2"/>
    <property type="match status" value="1"/>
</dbReference>
<dbReference type="Proteomes" id="UP000469890">
    <property type="component" value="Unassembled WGS sequence"/>
</dbReference>
<dbReference type="Gene3D" id="2.130.10.10">
    <property type="entry name" value="YVTN repeat-like/Quinoprotein amine dehydrogenase"/>
    <property type="match status" value="1"/>
</dbReference>
<dbReference type="SUPFAM" id="SSF50978">
    <property type="entry name" value="WD40 repeat-like"/>
    <property type="match status" value="1"/>
</dbReference>
<dbReference type="InterPro" id="IPR015943">
    <property type="entry name" value="WD40/YVTN_repeat-like_dom_sf"/>
</dbReference>
<dbReference type="InterPro" id="IPR052416">
    <property type="entry name" value="GTF3C_component"/>
</dbReference>
<dbReference type="GO" id="GO:0005634">
    <property type="term" value="C:nucleus"/>
    <property type="evidence" value="ECO:0007669"/>
    <property type="project" value="UniProtKB-SubCell"/>
</dbReference>
<keyword evidence="2" id="KW-0804">Transcription</keyword>
<gene>
    <name evidence="4" type="ORF">FB192DRAFT_1393801</name>
</gene>
<sequence>MMRNYKRSMNGCFYIMASTKPITEYSKLYDRHSVRNDYQKVPLLEDEWAVVKDQAAIDKYLPKPNTATITTGITNIQTKTISNFESIDISKCISNKRAHIINAGGSIWGLDFVPKPSSDKRSDQYLAIGGYNTTTEHHLLCEDLDVENRLNAIQIWKCKSLTSSFTPTLDMCILHDFGVVVDFKWCLFSVYDNKKLGILAAMFNNGIVQLFVVPQPQYVRKKHQLAPQDTLYIKASQARLELKLPNTKENSILCFAWGGYRKLACGTRSGSIVIWDVLESLLQKKGIISVSIPNASMLAIRCIAWRSLFDEATLLSSDIDGNVILHDLKDPFFPHKIFRVRYPYVCLCGPGFGSGFLYAENDGIVRRNMHLTTRKAASLASHNSMVWQCAVSPHHGIAASVGSNGTAIVKPFAHDDIVYTQSHRPAECTLYELIFDDESKSFKYKDGFQPKTTPADRDYLNVLQNPIIALHKIAWNPNKNACGWVASGGAAGLCRLEYTGL</sequence>
<evidence type="ECO:0000256" key="2">
    <source>
        <dbReference type="ARBA" id="ARBA00023163"/>
    </source>
</evidence>
<dbReference type="PANTHER" id="PTHR15052">
    <property type="entry name" value="RNA POLYMERASE III TRANSCRIPTION INITIATION FACTOR COMPLEX SUBUNIT"/>
    <property type="match status" value="1"/>
</dbReference>
<dbReference type="EMBL" id="JAAECE010000007">
    <property type="protein sequence ID" value="KAF1798886.1"/>
    <property type="molecule type" value="Genomic_DNA"/>
</dbReference>